<gene>
    <name evidence="2" type="ORF">AOQ84DRAFT_439228</name>
</gene>
<reference evidence="2 3" key="1">
    <citation type="journal article" date="2016" name="Nat. Commun.">
        <title>Ectomycorrhizal ecology is imprinted in the genome of the dominant symbiotic fungus Cenococcum geophilum.</title>
        <authorList>
            <consortium name="DOE Joint Genome Institute"/>
            <person name="Peter M."/>
            <person name="Kohler A."/>
            <person name="Ohm R.A."/>
            <person name="Kuo A."/>
            <person name="Krutzmann J."/>
            <person name="Morin E."/>
            <person name="Arend M."/>
            <person name="Barry K.W."/>
            <person name="Binder M."/>
            <person name="Choi C."/>
            <person name="Clum A."/>
            <person name="Copeland A."/>
            <person name="Grisel N."/>
            <person name="Haridas S."/>
            <person name="Kipfer T."/>
            <person name="LaButti K."/>
            <person name="Lindquist E."/>
            <person name="Lipzen A."/>
            <person name="Maire R."/>
            <person name="Meier B."/>
            <person name="Mihaltcheva S."/>
            <person name="Molinier V."/>
            <person name="Murat C."/>
            <person name="Poggeler S."/>
            <person name="Quandt C.A."/>
            <person name="Sperisen C."/>
            <person name="Tritt A."/>
            <person name="Tisserant E."/>
            <person name="Crous P.W."/>
            <person name="Henrissat B."/>
            <person name="Nehls U."/>
            <person name="Egli S."/>
            <person name="Spatafora J.W."/>
            <person name="Grigoriev I.V."/>
            <person name="Martin F.M."/>
        </authorList>
    </citation>
    <scope>NUCLEOTIDE SEQUENCE [LARGE SCALE GENOMIC DNA]</scope>
    <source>
        <strain evidence="2 3">CBS 207.34</strain>
    </source>
</reference>
<keyword evidence="1" id="KW-0812">Transmembrane</keyword>
<keyword evidence="1" id="KW-1133">Transmembrane helix</keyword>
<dbReference type="AlphaFoldDB" id="A0A8E2F2D6"/>
<protein>
    <submittedName>
        <fullName evidence="2">Uncharacterized protein</fullName>
    </submittedName>
</protein>
<sequence>MSGNGRPNSAGGWSKEAVIGVVALVVMILLPCLGVFWKNVRVRGFCRRWWNRVRGRAPFARLDVEMGPLLQNHGADRIPIIVDALVLETLREQQAWASARKEHAACEQRVMSGHEANTESKAQLDIRLILPLAGIESSSERSSIAGSWSFDPHTARTREQ</sequence>
<dbReference type="Proteomes" id="UP000250140">
    <property type="component" value="Unassembled WGS sequence"/>
</dbReference>
<proteinExistence type="predicted"/>
<evidence type="ECO:0000313" key="3">
    <source>
        <dbReference type="Proteomes" id="UP000250140"/>
    </source>
</evidence>
<keyword evidence="3" id="KW-1185">Reference proteome</keyword>
<name>A0A8E2F2D6_9PEZI</name>
<evidence type="ECO:0000256" key="1">
    <source>
        <dbReference type="SAM" id="Phobius"/>
    </source>
</evidence>
<accession>A0A8E2F2D6</accession>
<evidence type="ECO:0000313" key="2">
    <source>
        <dbReference type="EMBL" id="OCL09023.1"/>
    </source>
</evidence>
<keyword evidence="1" id="KW-0472">Membrane</keyword>
<dbReference type="OrthoDB" id="3794897at2759"/>
<organism evidence="2 3">
    <name type="scientific">Glonium stellatum</name>
    <dbReference type="NCBI Taxonomy" id="574774"/>
    <lineage>
        <taxon>Eukaryota</taxon>
        <taxon>Fungi</taxon>
        <taxon>Dikarya</taxon>
        <taxon>Ascomycota</taxon>
        <taxon>Pezizomycotina</taxon>
        <taxon>Dothideomycetes</taxon>
        <taxon>Pleosporomycetidae</taxon>
        <taxon>Gloniales</taxon>
        <taxon>Gloniaceae</taxon>
        <taxon>Glonium</taxon>
    </lineage>
</organism>
<feature type="transmembrane region" description="Helical" evidence="1">
    <location>
        <begin position="17"/>
        <end position="37"/>
    </location>
</feature>
<dbReference type="EMBL" id="KV749535">
    <property type="protein sequence ID" value="OCL09023.1"/>
    <property type="molecule type" value="Genomic_DNA"/>
</dbReference>